<comment type="caution">
    <text evidence="1">The sequence shown here is derived from an EMBL/GenBank/DDBJ whole genome shotgun (WGS) entry which is preliminary data.</text>
</comment>
<dbReference type="Proteomes" id="UP000180194">
    <property type="component" value="Unassembled WGS sequence"/>
</dbReference>
<evidence type="ECO:0000313" key="1">
    <source>
        <dbReference type="EMBL" id="OHX44821.1"/>
    </source>
</evidence>
<dbReference type="EMBL" id="MBRJ01000040">
    <property type="protein sequence ID" value="OHX44821.1"/>
    <property type="molecule type" value="Genomic_DNA"/>
</dbReference>
<name>A0ABX3CNK7_9BACI</name>
<dbReference type="RefSeq" id="WP_035332916.1">
    <property type="nucleotide sequence ID" value="NZ_MBRJ01000040.1"/>
</dbReference>
<dbReference type="PANTHER" id="PTHR11669:SF8">
    <property type="entry name" value="DNA POLYMERASE III SUBUNIT DELTA"/>
    <property type="match status" value="1"/>
</dbReference>
<dbReference type="Gene3D" id="3.40.50.300">
    <property type="entry name" value="P-loop containing nucleotide triphosphate hydrolases"/>
    <property type="match status" value="1"/>
</dbReference>
<organism evidence="1 2">
    <name type="scientific">Cytobacillus oceanisediminis</name>
    <dbReference type="NCBI Taxonomy" id="665099"/>
    <lineage>
        <taxon>Bacteria</taxon>
        <taxon>Bacillati</taxon>
        <taxon>Bacillota</taxon>
        <taxon>Bacilli</taxon>
        <taxon>Bacillales</taxon>
        <taxon>Bacillaceae</taxon>
        <taxon>Cytobacillus</taxon>
    </lineage>
</organism>
<dbReference type="NCBIfam" id="NF005972">
    <property type="entry name" value="PRK08058.1"/>
    <property type="match status" value="1"/>
</dbReference>
<dbReference type="NCBIfam" id="TIGR00678">
    <property type="entry name" value="holB"/>
    <property type="match status" value="1"/>
</dbReference>
<dbReference type="InterPro" id="IPR004622">
    <property type="entry name" value="DNA_pol_HolB"/>
</dbReference>
<dbReference type="PANTHER" id="PTHR11669">
    <property type="entry name" value="REPLICATION FACTOR C / DNA POLYMERASE III GAMMA-TAU SUBUNIT"/>
    <property type="match status" value="1"/>
</dbReference>
<reference evidence="1 2" key="1">
    <citation type="submission" date="2016-07" db="EMBL/GenBank/DDBJ databases">
        <title>Bacillus oceanisediminis whole genome.</title>
        <authorList>
            <person name="Pal Y."/>
            <person name="Verma A."/>
            <person name="Mual P."/>
            <person name="Srinivasan K."/>
        </authorList>
    </citation>
    <scope>NUCLEOTIDE SEQUENCE [LARGE SCALE GENOMIC DNA]</scope>
    <source>
        <strain evidence="1 2">Bhandara28</strain>
    </source>
</reference>
<dbReference type="Pfam" id="PF13177">
    <property type="entry name" value="DNA_pol3_delta2"/>
    <property type="match status" value="1"/>
</dbReference>
<dbReference type="SUPFAM" id="SSF52540">
    <property type="entry name" value="P-loop containing nucleoside triphosphate hydrolases"/>
    <property type="match status" value="1"/>
</dbReference>
<evidence type="ECO:0000313" key="2">
    <source>
        <dbReference type="Proteomes" id="UP000180194"/>
    </source>
</evidence>
<dbReference type="InterPro" id="IPR050238">
    <property type="entry name" value="DNA_Rep/Repair_Clamp_Loader"/>
</dbReference>
<keyword evidence="2" id="KW-1185">Reference proteome</keyword>
<accession>A0ABX3CNK7</accession>
<gene>
    <name evidence="1" type="ORF">BBV17_25305</name>
</gene>
<sequence>MDIKAIQPKVTTLIQKAFSNQKLTHAYLFSGEPGAGKKDVAFWMAKRFFCLNPIHNEPCMKCTECKRIDSTNHPDLHFIEPDGQSIKIEQIRSLQREFHFKGVESDKKCYIIEHVDRMTVQAANSLLKFLEEPNGTSLAILLTENKNRMLDTIISRVQVYKFQQVSSEVLYKNLLNEGLDPDAAYLLSNITKSVTRGKELLEEAWFLNAKNLFFNTLEEFANNPFGAVVKIQTEWPEVFSDKKKQQVSMQLFAIWFQEVLYSQLGRRVSLNEHAQLIEHFRNHFLINDLVSILEEVVTAKEKLRSNTNYILVLEQLLQKASLAA</sequence>
<proteinExistence type="predicted"/>
<dbReference type="InterPro" id="IPR027417">
    <property type="entry name" value="P-loop_NTPase"/>
</dbReference>
<protein>
    <submittedName>
        <fullName evidence="1">DNA polymerase III subunit delta</fullName>
    </submittedName>
</protein>